<dbReference type="SUPFAM" id="SSF50729">
    <property type="entry name" value="PH domain-like"/>
    <property type="match status" value="1"/>
</dbReference>
<feature type="compositionally biased region" description="Basic and acidic residues" evidence="1">
    <location>
        <begin position="1209"/>
        <end position="1224"/>
    </location>
</feature>
<gene>
    <name evidence="4" type="ORF">LY90DRAFT_671042</name>
</gene>
<evidence type="ECO:0000313" key="5">
    <source>
        <dbReference type="Proteomes" id="UP000193920"/>
    </source>
</evidence>
<dbReference type="EMBL" id="MCOG01000102">
    <property type="protein sequence ID" value="ORY48370.1"/>
    <property type="molecule type" value="Genomic_DNA"/>
</dbReference>
<dbReference type="PANTHER" id="PTHR10663:SF373">
    <property type="entry name" value="PH AND SEC7 DOMAIN-CONTAINING PROTEIN C11E3.11C"/>
    <property type="match status" value="1"/>
</dbReference>
<dbReference type="InterPro" id="IPR001849">
    <property type="entry name" value="PH_domain"/>
</dbReference>
<feature type="region of interest" description="Disordered" evidence="1">
    <location>
        <begin position="332"/>
        <end position="364"/>
    </location>
</feature>
<name>A0A1Y2CMW7_9FUNG</name>
<comment type="caution">
    <text evidence="4">The sequence shown here is derived from an EMBL/GenBank/DDBJ whole genome shotgun (WGS) entry which is preliminary data.</text>
</comment>
<dbReference type="GO" id="GO:0032012">
    <property type="term" value="P:regulation of ARF protein signal transduction"/>
    <property type="evidence" value="ECO:0007669"/>
    <property type="project" value="InterPro"/>
</dbReference>
<feature type="domain" description="PH" evidence="2">
    <location>
        <begin position="497"/>
        <end position="647"/>
    </location>
</feature>
<feature type="compositionally biased region" description="Low complexity" evidence="1">
    <location>
        <begin position="754"/>
        <end position="770"/>
    </location>
</feature>
<feature type="domain" description="SEC7" evidence="3">
    <location>
        <begin position="141"/>
        <end position="400"/>
    </location>
</feature>
<feature type="compositionally biased region" description="Polar residues" evidence="1">
    <location>
        <begin position="406"/>
        <end position="439"/>
    </location>
</feature>
<dbReference type="Proteomes" id="UP000193920">
    <property type="component" value="Unassembled WGS sequence"/>
</dbReference>
<dbReference type="Gene3D" id="1.10.1000.11">
    <property type="entry name" value="Arf Nucleotide-binding Site Opener,domain 2"/>
    <property type="match status" value="1"/>
</dbReference>
<feature type="compositionally biased region" description="Basic and acidic residues" evidence="1">
    <location>
        <begin position="141"/>
        <end position="163"/>
    </location>
</feature>
<dbReference type="InterPro" id="IPR041681">
    <property type="entry name" value="PH_9"/>
</dbReference>
<evidence type="ECO:0000259" key="3">
    <source>
        <dbReference type="PROSITE" id="PS50190"/>
    </source>
</evidence>
<feature type="region of interest" description="Disordered" evidence="1">
    <location>
        <begin position="1189"/>
        <end position="1224"/>
    </location>
</feature>
<keyword evidence="5" id="KW-1185">Reference proteome</keyword>
<evidence type="ECO:0008006" key="6">
    <source>
        <dbReference type="Google" id="ProtNLM"/>
    </source>
</evidence>
<dbReference type="OrthoDB" id="2157641at2759"/>
<feature type="compositionally biased region" description="Polar residues" evidence="1">
    <location>
        <begin position="707"/>
        <end position="730"/>
    </location>
</feature>
<dbReference type="SMART" id="SM00222">
    <property type="entry name" value="Sec7"/>
    <property type="match status" value="1"/>
</dbReference>
<dbReference type="PANTHER" id="PTHR10663">
    <property type="entry name" value="GUANYL-NUCLEOTIDE EXCHANGE FACTOR"/>
    <property type="match status" value="1"/>
</dbReference>
<protein>
    <recommendedName>
        <fullName evidence="6">SEC7 domain-containing protein</fullName>
    </recommendedName>
</protein>
<dbReference type="InterPro" id="IPR000904">
    <property type="entry name" value="Sec7_dom"/>
</dbReference>
<feature type="region of interest" description="Disordered" evidence="1">
    <location>
        <begin position="405"/>
        <end position="469"/>
    </location>
</feature>
<feature type="compositionally biased region" description="Polar residues" evidence="1">
    <location>
        <begin position="777"/>
        <end position="845"/>
    </location>
</feature>
<dbReference type="Gene3D" id="2.30.29.30">
    <property type="entry name" value="Pleckstrin-homology domain (PH domain)/Phosphotyrosine-binding domain (PTB)"/>
    <property type="match status" value="1"/>
</dbReference>
<accession>A0A1Y2CMW7</accession>
<sequence>METYSSEEIKSKKSNKGFFSKIWKPKEEKKKHPKIDNDIVDLEKDENLEKEIKGLNENSNDFKKIKSLDILNNDNEIDEIQFLTKKVESLFESEMDNSVTEENDKIRNSEYLLDTEEPIEKSKPIESNSNDKTKPNYSADDLIKETEKNNKKSEDENDKDNNPKKSRLTLLINNSCPELKKNGLTPAEFAEKLYNLEESEYEGNPVSLILTETDQYHQETLKHYMNNFEFNNVEIDEALRILCKKLVITGETQQIDRILTQFSKHYFENNTHRHDLFLNEDVTHSIVYSLVLLNTDLHIVYNDNPNKKMTKKEFLKNTMTLLESMTNEPFSSQSKINSANIPNSNRRSYFGTPNTTSPKPSVSKTLPRNFVIENREVKQKKWKKQMEQLLSDLYNSIKNKRILQKVAQQENESSSTQSLDVPVSSSTDTANTNKIQTLFGSEKSSSSPFSSMKNLISKSTSRKIKDKNSNNLNLDSTSYNSFNDRSFNNNNEKGNFVIVQKGALNRKHYMEQGKQRAKDRRWAKAHCALCIDQSGSSNGVCELRIWIDSASSKKKNSANKEIVDVFEIAASEPDIEIQNLPYYSTNYQEVLPITHSVTNIIKSYTSFSALRKNVFSLKLSSGSTYLFEAANEDMMKEWVNALNFWAARKSKEPLRGAVGNMEYGWNQVEKIEKLKVPTEEEIHEPIPIYDVFDSSFDAESIKSYTSSSNRDATSKANSIRSGLSSTNNKNDGIKEINFSSLQDSQSIKEERPTRSFTISRFRSSSRSSSRNAELRSTARSISLSRDDNSSTFSGKLGTSTTRSYSCTRPSQGHSTHLGSDNDLNVPSSTSSVNDTRSINDMQVSPLTKEPITIEIDNENENTKNKNSDNDNSEKKITTENQENQENKDSQEEMKKEKLIVDKTETGTGTGTEAETEAETETENKIKDHNLLHRRILSEPQLRTKIELDRNKTKKRSQSLNHFTDGVEITRSEGNVITISPIGLGISSSATPSITSELIKSKLGQASISEEEHPRSPFVLPRSRTLKPRITSKHQSLMPNSQRYSMQPITNTTSSTTSSSSTINKKKIKKLRINDWTQPGVGFLLSTLSLEKQFESMKRQYIIIEKELEEHKEIKQPMEDLYVFQSSAYQKAYNNWNKKYMYLLGEKNKYGLYVNILENHIKEYPNEDHLFPPTSTTTLSLASSQISSISSLEPSTNKKSTLGEDLTSLSEKEKENEKENEKEKITTTTTTQDVIKSILAKKRQQQLDIMKKTASDLSIDSGNLEKSSFILPEINVGKSLFEDDEYEKELEELALEQERLLNLNKD</sequence>
<proteinExistence type="predicted"/>
<dbReference type="Pfam" id="PF15410">
    <property type="entry name" value="PH_9"/>
    <property type="match status" value="1"/>
</dbReference>
<organism evidence="4 5">
    <name type="scientific">Neocallimastix californiae</name>
    <dbReference type="NCBI Taxonomy" id="1754190"/>
    <lineage>
        <taxon>Eukaryota</taxon>
        <taxon>Fungi</taxon>
        <taxon>Fungi incertae sedis</taxon>
        <taxon>Chytridiomycota</taxon>
        <taxon>Chytridiomycota incertae sedis</taxon>
        <taxon>Neocallimastigomycetes</taxon>
        <taxon>Neocallimastigales</taxon>
        <taxon>Neocallimastigaceae</taxon>
        <taxon>Neocallimastix</taxon>
    </lineage>
</organism>
<feature type="compositionally biased region" description="Low complexity" evidence="1">
    <location>
        <begin position="1048"/>
        <end position="1062"/>
    </location>
</feature>
<dbReference type="InterPro" id="IPR035999">
    <property type="entry name" value="Sec7_dom_sf"/>
</dbReference>
<dbReference type="InterPro" id="IPR011993">
    <property type="entry name" value="PH-like_dom_sf"/>
</dbReference>
<evidence type="ECO:0000256" key="1">
    <source>
        <dbReference type="SAM" id="MobiDB-lite"/>
    </source>
</evidence>
<dbReference type="Pfam" id="PF01369">
    <property type="entry name" value="Sec7"/>
    <property type="match status" value="1"/>
</dbReference>
<feature type="region of interest" description="Disordered" evidence="1">
    <location>
        <begin position="707"/>
        <end position="921"/>
    </location>
</feature>
<dbReference type="SMART" id="SM00233">
    <property type="entry name" value="PH"/>
    <property type="match status" value="1"/>
</dbReference>
<feature type="region of interest" description="Disordered" evidence="1">
    <location>
        <begin position="1044"/>
        <end position="1063"/>
    </location>
</feature>
<evidence type="ECO:0000313" key="4">
    <source>
        <dbReference type="EMBL" id="ORY48370.1"/>
    </source>
</evidence>
<feature type="compositionally biased region" description="Basic and acidic residues" evidence="1">
    <location>
        <begin position="860"/>
        <end position="877"/>
    </location>
</feature>
<evidence type="ECO:0000259" key="2">
    <source>
        <dbReference type="PROSITE" id="PS50003"/>
    </source>
</evidence>
<dbReference type="SUPFAM" id="SSF48425">
    <property type="entry name" value="Sec7 domain"/>
    <property type="match status" value="1"/>
</dbReference>
<dbReference type="InterPro" id="IPR023394">
    <property type="entry name" value="Sec7_C_sf"/>
</dbReference>
<dbReference type="PROSITE" id="PS50003">
    <property type="entry name" value="PH_DOMAIN"/>
    <property type="match status" value="1"/>
</dbReference>
<feature type="compositionally biased region" description="Basic and acidic residues" evidence="1">
    <location>
        <begin position="884"/>
        <end position="904"/>
    </location>
</feature>
<dbReference type="STRING" id="1754190.A0A1Y2CMW7"/>
<feature type="compositionally biased region" description="Low complexity" evidence="1">
    <location>
        <begin position="441"/>
        <end position="451"/>
    </location>
</feature>
<dbReference type="PROSITE" id="PS50190">
    <property type="entry name" value="SEC7"/>
    <property type="match status" value="1"/>
</dbReference>
<feature type="compositionally biased region" description="Basic and acidic residues" evidence="1">
    <location>
        <begin position="118"/>
        <end position="134"/>
    </location>
</feature>
<reference evidence="4 5" key="1">
    <citation type="submission" date="2016-08" db="EMBL/GenBank/DDBJ databases">
        <title>A Parts List for Fungal Cellulosomes Revealed by Comparative Genomics.</title>
        <authorList>
            <consortium name="DOE Joint Genome Institute"/>
            <person name="Haitjema C.H."/>
            <person name="Gilmore S.P."/>
            <person name="Henske J.K."/>
            <person name="Solomon K.V."/>
            <person name="De Groot R."/>
            <person name="Kuo A."/>
            <person name="Mondo S.J."/>
            <person name="Salamov A.A."/>
            <person name="Labutti K."/>
            <person name="Zhao Z."/>
            <person name="Chiniquy J."/>
            <person name="Barry K."/>
            <person name="Brewer H.M."/>
            <person name="Purvine S.O."/>
            <person name="Wright A.T."/>
            <person name="Boxma B."/>
            <person name="Van Alen T."/>
            <person name="Hackstein J.H."/>
            <person name="Baker S.E."/>
            <person name="Grigoriev I.V."/>
            <person name="O'Malley M.A."/>
        </authorList>
    </citation>
    <scope>NUCLEOTIDE SEQUENCE [LARGE SCALE GENOMIC DNA]</scope>
    <source>
        <strain evidence="4 5">G1</strain>
    </source>
</reference>
<feature type="region of interest" description="Disordered" evidence="1">
    <location>
        <begin position="94"/>
        <end position="168"/>
    </location>
</feature>
<dbReference type="GO" id="GO:0005085">
    <property type="term" value="F:guanyl-nucleotide exchange factor activity"/>
    <property type="evidence" value="ECO:0007669"/>
    <property type="project" value="InterPro"/>
</dbReference>